<name>A0A183KMY3_9TREM</name>
<keyword evidence="3" id="KW-1133">Transmembrane helix</keyword>
<evidence type="ECO:0000313" key="5">
    <source>
        <dbReference type="EMBL" id="VDP61515.1"/>
    </source>
</evidence>
<accession>A0A183KMY3</accession>
<dbReference type="SMART" id="SM00355">
    <property type="entry name" value="ZnF_C2H2"/>
    <property type="match status" value="1"/>
</dbReference>
<reference evidence="5 6" key="2">
    <citation type="submission" date="2018-11" db="EMBL/GenBank/DDBJ databases">
        <authorList>
            <consortium name="Pathogen Informatics"/>
        </authorList>
    </citation>
    <scope>NUCLEOTIDE SEQUENCE [LARGE SCALE GENOMIC DNA]</scope>
    <source>
        <strain evidence="5">Dakar</strain>
        <strain evidence="6">Dakar, Senegal</strain>
    </source>
</reference>
<dbReference type="PROSITE" id="PS50157">
    <property type="entry name" value="ZINC_FINGER_C2H2_2"/>
    <property type="match status" value="1"/>
</dbReference>
<keyword evidence="3" id="KW-0472">Membrane</keyword>
<dbReference type="GO" id="GO:0008270">
    <property type="term" value="F:zinc ion binding"/>
    <property type="evidence" value="ECO:0007669"/>
    <property type="project" value="UniProtKB-KW"/>
</dbReference>
<dbReference type="PROSITE" id="PS00028">
    <property type="entry name" value="ZINC_FINGER_C2H2_1"/>
    <property type="match status" value="1"/>
</dbReference>
<feature type="compositionally biased region" description="Acidic residues" evidence="2">
    <location>
        <begin position="192"/>
        <end position="212"/>
    </location>
</feature>
<evidence type="ECO:0000313" key="6">
    <source>
        <dbReference type="Proteomes" id="UP000279833"/>
    </source>
</evidence>
<feature type="region of interest" description="Disordered" evidence="2">
    <location>
        <begin position="192"/>
        <end position="220"/>
    </location>
</feature>
<protein>
    <submittedName>
        <fullName evidence="7">C2H2-type domain-containing protein</fullName>
    </submittedName>
</protein>
<evidence type="ECO:0000259" key="4">
    <source>
        <dbReference type="PROSITE" id="PS50157"/>
    </source>
</evidence>
<keyword evidence="1" id="KW-0862">Zinc</keyword>
<keyword evidence="6" id="KW-1185">Reference proteome</keyword>
<keyword evidence="1" id="KW-0863">Zinc-finger</keyword>
<evidence type="ECO:0000256" key="3">
    <source>
        <dbReference type="SAM" id="Phobius"/>
    </source>
</evidence>
<keyword evidence="1" id="KW-0479">Metal-binding</keyword>
<feature type="transmembrane region" description="Helical" evidence="3">
    <location>
        <begin position="42"/>
        <end position="60"/>
    </location>
</feature>
<dbReference type="STRING" id="6186.A0A183KMY3"/>
<dbReference type="Proteomes" id="UP000279833">
    <property type="component" value="Unassembled WGS sequence"/>
</dbReference>
<evidence type="ECO:0000256" key="2">
    <source>
        <dbReference type="SAM" id="MobiDB-lite"/>
    </source>
</evidence>
<organism evidence="7">
    <name type="scientific">Schistosoma curassoni</name>
    <dbReference type="NCBI Taxonomy" id="6186"/>
    <lineage>
        <taxon>Eukaryota</taxon>
        <taxon>Metazoa</taxon>
        <taxon>Spiralia</taxon>
        <taxon>Lophotrochozoa</taxon>
        <taxon>Platyhelminthes</taxon>
        <taxon>Trematoda</taxon>
        <taxon>Digenea</taxon>
        <taxon>Strigeidida</taxon>
        <taxon>Schistosomatoidea</taxon>
        <taxon>Schistosomatidae</taxon>
        <taxon>Schistosoma</taxon>
    </lineage>
</organism>
<evidence type="ECO:0000313" key="7">
    <source>
        <dbReference type="WBParaSite" id="SCUD_0001641201-mRNA-1"/>
    </source>
</evidence>
<gene>
    <name evidence="5" type="ORF">SCUD_LOCUS16409</name>
</gene>
<evidence type="ECO:0000256" key="1">
    <source>
        <dbReference type="PROSITE-ProRule" id="PRU00042"/>
    </source>
</evidence>
<feature type="domain" description="C2H2-type" evidence="4">
    <location>
        <begin position="128"/>
        <end position="154"/>
    </location>
</feature>
<dbReference type="WBParaSite" id="SCUD_0001641201-mRNA-1">
    <property type="protein sequence ID" value="SCUD_0001641201-mRNA-1"/>
    <property type="gene ID" value="SCUD_0001641201"/>
</dbReference>
<dbReference type="EMBL" id="UZAK01038627">
    <property type="protein sequence ID" value="VDP61515.1"/>
    <property type="molecule type" value="Genomic_DNA"/>
</dbReference>
<keyword evidence="3" id="KW-0812">Transmembrane</keyword>
<feature type="transmembrane region" description="Helical" evidence="3">
    <location>
        <begin position="159"/>
        <end position="179"/>
    </location>
</feature>
<dbReference type="AlphaFoldDB" id="A0A183KMY3"/>
<reference evidence="7" key="1">
    <citation type="submission" date="2016-06" db="UniProtKB">
        <authorList>
            <consortium name="WormBaseParasite"/>
        </authorList>
    </citation>
    <scope>IDENTIFICATION</scope>
</reference>
<proteinExistence type="predicted"/>
<dbReference type="InterPro" id="IPR013087">
    <property type="entry name" value="Znf_C2H2_type"/>
</dbReference>
<sequence>MGNFCVSSVLVETLPPETDIREEDYSTVLLVIVPSPQDPVCGITFILSMMFSFVHPAFYFRENGQMRTMWRFLLIWKHFQKTSRNSTQRLVFEIFSINGRCMKISPQQYDSPVPRKTNKLRPPLAKLIKCAECDRTFTSKLTLQSHVRVAHPGKLWFNYFKMIILIVNICWLFVLNLSYMRLSVSKIDDDEEEEIAEEVDEEDEEENDEEDKIEIPLSPTKPPIKTVNILLFRTNKKLRIQNPTIS</sequence>